<comment type="caution">
    <text evidence="4">The sequence shown here is derived from an EMBL/GenBank/DDBJ whole genome shotgun (WGS) entry which is preliminary data.</text>
</comment>
<evidence type="ECO:0000256" key="1">
    <source>
        <dbReference type="ARBA" id="ARBA00022729"/>
    </source>
</evidence>
<gene>
    <name evidence="4" type="ORF">CLV92_11135</name>
</gene>
<dbReference type="PANTHER" id="PTHR35936:SF17">
    <property type="entry name" value="ARGININE-BINDING EXTRACELLULAR PROTEIN ARTP"/>
    <property type="match status" value="1"/>
</dbReference>
<dbReference type="EMBL" id="PTJD01000011">
    <property type="protein sequence ID" value="PPK93118.1"/>
    <property type="molecule type" value="Genomic_DNA"/>
</dbReference>
<dbReference type="SMART" id="SM00062">
    <property type="entry name" value="PBPb"/>
    <property type="match status" value="1"/>
</dbReference>
<dbReference type="Gene3D" id="3.40.190.10">
    <property type="entry name" value="Periplasmic binding protein-like II"/>
    <property type="match status" value="2"/>
</dbReference>
<proteinExistence type="predicted"/>
<keyword evidence="5" id="KW-1185">Reference proteome</keyword>
<dbReference type="PANTHER" id="PTHR35936">
    <property type="entry name" value="MEMBRANE-BOUND LYTIC MUREIN TRANSGLYCOSYLASE F"/>
    <property type="match status" value="1"/>
</dbReference>
<reference evidence="4 5" key="1">
    <citation type="submission" date="2018-02" db="EMBL/GenBank/DDBJ databases">
        <title>Genomic Encyclopedia of Archaeal and Bacterial Type Strains, Phase II (KMG-II): from individual species to whole genera.</title>
        <authorList>
            <person name="Goeker M."/>
        </authorList>
    </citation>
    <scope>NUCLEOTIDE SEQUENCE [LARGE SCALE GENOMIC DNA]</scope>
    <source>
        <strain evidence="4 5">DSM 22857</strain>
    </source>
</reference>
<evidence type="ECO:0000256" key="2">
    <source>
        <dbReference type="SAM" id="SignalP"/>
    </source>
</evidence>
<accession>A0A2S6IFY0</accession>
<dbReference type="InterPro" id="IPR001638">
    <property type="entry name" value="Solute-binding_3/MltF_N"/>
</dbReference>
<feature type="chain" id="PRO_5039318360" evidence="2">
    <location>
        <begin position="29"/>
        <end position="304"/>
    </location>
</feature>
<feature type="domain" description="Solute-binding protein family 3/N-terminal" evidence="3">
    <location>
        <begin position="56"/>
        <end position="297"/>
    </location>
</feature>
<feature type="signal peptide" evidence="2">
    <location>
        <begin position="1"/>
        <end position="28"/>
    </location>
</feature>
<protein>
    <submittedName>
        <fullName evidence="4">Polar amino acid transport system substrate-binding protein</fullName>
    </submittedName>
</protein>
<evidence type="ECO:0000259" key="3">
    <source>
        <dbReference type="SMART" id="SM00062"/>
    </source>
</evidence>
<dbReference type="SUPFAM" id="SSF53850">
    <property type="entry name" value="Periplasmic binding protein-like II"/>
    <property type="match status" value="1"/>
</dbReference>
<name>A0A2S6IFY0_9ACTN</name>
<keyword evidence="1 2" id="KW-0732">Signal</keyword>
<evidence type="ECO:0000313" key="4">
    <source>
        <dbReference type="EMBL" id="PPK93118.1"/>
    </source>
</evidence>
<sequence length="304" mass="32439">MRKVRATRRAGAALALAAALAVLVPACGAVQSAPPATAVDPALHERLPPDVLERGVVRVATDASHRPLSSFDADGRRVVGFAPDLLAELGRLMGVRFELVVVPPRQVLAGLPERMGEGDSGGTGIPRFDVALTTAGAPAAAGLHADVVPFLATPTSLLVQRHTIVGVTDLDDLCGFVVAVERDTAQVDVLREAALDCGEQGIRVEEFPSNADALLQLRTRQADALVTDHAQAAHLMTNPRTRSHYRVMDTAPELPVVFGVAVPPSDFRFRDLLTDALAELDERGTYDRLLRRWHLSEAVLADEG</sequence>
<dbReference type="AlphaFoldDB" id="A0A2S6IFY0"/>
<organism evidence="4 5">
    <name type="scientific">Kineococcus xinjiangensis</name>
    <dbReference type="NCBI Taxonomy" id="512762"/>
    <lineage>
        <taxon>Bacteria</taxon>
        <taxon>Bacillati</taxon>
        <taxon>Actinomycetota</taxon>
        <taxon>Actinomycetes</taxon>
        <taxon>Kineosporiales</taxon>
        <taxon>Kineosporiaceae</taxon>
        <taxon>Kineococcus</taxon>
    </lineage>
</organism>
<evidence type="ECO:0000313" key="5">
    <source>
        <dbReference type="Proteomes" id="UP000239485"/>
    </source>
</evidence>
<dbReference type="Proteomes" id="UP000239485">
    <property type="component" value="Unassembled WGS sequence"/>
</dbReference>